<dbReference type="InterPro" id="IPR036271">
    <property type="entry name" value="Tet_transcr_reg_TetR-rel_C_sf"/>
</dbReference>
<dbReference type="PANTHER" id="PTHR47506">
    <property type="entry name" value="TRANSCRIPTIONAL REGULATORY PROTEIN"/>
    <property type="match status" value="1"/>
</dbReference>
<organism evidence="7">
    <name type="scientific">Methylobacterium bullatum</name>
    <dbReference type="NCBI Taxonomy" id="570505"/>
    <lineage>
        <taxon>Bacteria</taxon>
        <taxon>Pseudomonadati</taxon>
        <taxon>Pseudomonadota</taxon>
        <taxon>Alphaproteobacteria</taxon>
        <taxon>Hyphomicrobiales</taxon>
        <taxon>Methylobacteriaceae</taxon>
        <taxon>Methylobacterium</taxon>
    </lineage>
</organism>
<accession>A0A679IY25</accession>
<keyword evidence="2 4" id="KW-0238">DNA-binding</keyword>
<dbReference type="PANTHER" id="PTHR47506:SF7">
    <property type="entry name" value="TRANSCRIPTIONAL REGULATORY PROTEIN"/>
    <property type="match status" value="1"/>
</dbReference>
<evidence type="ECO:0000256" key="2">
    <source>
        <dbReference type="ARBA" id="ARBA00023125"/>
    </source>
</evidence>
<dbReference type="GO" id="GO:0003677">
    <property type="term" value="F:DNA binding"/>
    <property type="evidence" value="ECO:0007669"/>
    <property type="project" value="UniProtKB-UniRule"/>
</dbReference>
<name>A0A679IY25_9HYPH</name>
<evidence type="ECO:0000259" key="6">
    <source>
        <dbReference type="PROSITE" id="PS50977"/>
    </source>
</evidence>
<keyword evidence="5" id="KW-0812">Transmembrane</keyword>
<feature type="DNA-binding region" description="H-T-H motif" evidence="4">
    <location>
        <begin position="33"/>
        <end position="52"/>
    </location>
</feature>
<reference evidence="7" key="1">
    <citation type="submission" date="2019-12" db="EMBL/GenBank/DDBJ databases">
        <authorList>
            <person name="Cremers G."/>
        </authorList>
    </citation>
    <scope>NUCLEOTIDE SEQUENCE</scope>
    <source>
        <strain evidence="7">Mbul1</strain>
    </source>
</reference>
<sequence length="185" mass="19679">MPKVSQAQAKLNRQRVVEVAAALFRERGLHGVGVADIMASAGLTHGGFYGQFASKEALAVEAFDLAANQNWRPDDLDGWMASYLTLGHVRNPGVGCPLAAMVNDVSREAPGSPLRARFLYGARDLIERMTGLLPAALAKRRRQRALASLSLMIGAVALARAIDDDELSEEVLAAARGVLTTGKVG</sequence>
<feature type="domain" description="HTH tetR-type" evidence="6">
    <location>
        <begin position="10"/>
        <end position="70"/>
    </location>
</feature>
<dbReference type="PRINTS" id="PR00455">
    <property type="entry name" value="HTHTETR"/>
</dbReference>
<gene>
    <name evidence="7" type="ORF">MBUL_00710</name>
</gene>
<keyword evidence="1" id="KW-0805">Transcription regulation</keyword>
<dbReference type="Gene3D" id="1.10.10.60">
    <property type="entry name" value="Homeodomain-like"/>
    <property type="match status" value="1"/>
</dbReference>
<keyword evidence="5" id="KW-0472">Membrane</keyword>
<dbReference type="InterPro" id="IPR009057">
    <property type="entry name" value="Homeodomain-like_sf"/>
</dbReference>
<protein>
    <recommendedName>
        <fullName evidence="6">HTH tetR-type domain-containing protein</fullName>
    </recommendedName>
</protein>
<dbReference type="AlphaFoldDB" id="A0A679IY25"/>
<keyword evidence="3" id="KW-0804">Transcription</keyword>
<dbReference type="EMBL" id="LR743504">
    <property type="protein sequence ID" value="CAA2100518.1"/>
    <property type="molecule type" value="Genomic_DNA"/>
</dbReference>
<evidence type="ECO:0000256" key="3">
    <source>
        <dbReference type="ARBA" id="ARBA00023163"/>
    </source>
</evidence>
<feature type="transmembrane region" description="Helical" evidence="5">
    <location>
        <begin position="145"/>
        <end position="162"/>
    </location>
</feature>
<proteinExistence type="predicted"/>
<evidence type="ECO:0000313" key="7">
    <source>
        <dbReference type="EMBL" id="CAA2100518.1"/>
    </source>
</evidence>
<evidence type="ECO:0000256" key="5">
    <source>
        <dbReference type="SAM" id="Phobius"/>
    </source>
</evidence>
<dbReference type="SUPFAM" id="SSF46689">
    <property type="entry name" value="Homeodomain-like"/>
    <property type="match status" value="1"/>
</dbReference>
<dbReference type="SUPFAM" id="SSF48498">
    <property type="entry name" value="Tetracyclin repressor-like, C-terminal domain"/>
    <property type="match status" value="1"/>
</dbReference>
<dbReference type="PROSITE" id="PS50977">
    <property type="entry name" value="HTH_TETR_2"/>
    <property type="match status" value="1"/>
</dbReference>
<keyword evidence="5" id="KW-1133">Transmembrane helix</keyword>
<dbReference type="Gene3D" id="1.10.357.10">
    <property type="entry name" value="Tetracycline Repressor, domain 2"/>
    <property type="match status" value="1"/>
</dbReference>
<evidence type="ECO:0000256" key="1">
    <source>
        <dbReference type="ARBA" id="ARBA00023015"/>
    </source>
</evidence>
<dbReference type="InterPro" id="IPR001647">
    <property type="entry name" value="HTH_TetR"/>
</dbReference>
<evidence type="ECO:0000256" key="4">
    <source>
        <dbReference type="PROSITE-ProRule" id="PRU00335"/>
    </source>
</evidence>
<dbReference type="Pfam" id="PF00440">
    <property type="entry name" value="TetR_N"/>
    <property type="match status" value="1"/>
</dbReference>